<evidence type="ECO:0000259" key="9">
    <source>
        <dbReference type="PROSITE" id="PS50850"/>
    </source>
</evidence>
<evidence type="ECO:0000256" key="6">
    <source>
        <dbReference type="ARBA" id="ARBA00023136"/>
    </source>
</evidence>
<dbReference type="InterPro" id="IPR020846">
    <property type="entry name" value="MFS_dom"/>
</dbReference>
<dbReference type="InterPro" id="IPR010541">
    <property type="entry name" value="Prp3_C"/>
</dbReference>
<dbReference type="VEuPathDB" id="FungiDB:PC110_g200"/>
<feature type="transmembrane region" description="Helical" evidence="8">
    <location>
        <begin position="362"/>
        <end position="388"/>
    </location>
</feature>
<dbReference type="PANTHER" id="PTHR48020">
    <property type="entry name" value="PROTON MYO-INOSITOL COTRANSPORTER"/>
    <property type="match status" value="1"/>
</dbReference>
<evidence type="ECO:0000256" key="7">
    <source>
        <dbReference type="SAM" id="MobiDB-lite"/>
    </source>
</evidence>
<proteinExistence type="inferred from homology"/>
<dbReference type="InterPro" id="IPR005828">
    <property type="entry name" value="MFS_sugar_transport-like"/>
</dbReference>
<feature type="transmembrane region" description="Helical" evidence="8">
    <location>
        <begin position="331"/>
        <end position="350"/>
    </location>
</feature>
<keyword evidence="3" id="KW-0813">Transport</keyword>
<comment type="similarity">
    <text evidence="2">Belongs to the major facilitator superfamily. Sugar transporter (TC 2.A.1.1) family.</text>
</comment>
<dbReference type="GO" id="GO:0016020">
    <property type="term" value="C:membrane"/>
    <property type="evidence" value="ECO:0007669"/>
    <property type="project" value="UniProtKB-SubCell"/>
</dbReference>
<dbReference type="InterPro" id="IPR050814">
    <property type="entry name" value="Myo-inositol_Transporter"/>
</dbReference>
<dbReference type="InterPro" id="IPR006575">
    <property type="entry name" value="RWD_dom"/>
</dbReference>
<dbReference type="PANTHER" id="PTHR48020:SF12">
    <property type="entry name" value="PROTON MYO-INOSITOL COTRANSPORTER"/>
    <property type="match status" value="1"/>
</dbReference>
<dbReference type="GO" id="GO:0022857">
    <property type="term" value="F:transmembrane transporter activity"/>
    <property type="evidence" value="ECO:0007669"/>
    <property type="project" value="InterPro"/>
</dbReference>
<feature type="transmembrane region" description="Helical" evidence="8">
    <location>
        <begin position="394"/>
        <end position="412"/>
    </location>
</feature>
<feature type="transmembrane region" description="Helical" evidence="8">
    <location>
        <begin position="224"/>
        <end position="248"/>
    </location>
</feature>
<evidence type="ECO:0000259" key="10">
    <source>
        <dbReference type="PROSITE" id="PS50908"/>
    </source>
</evidence>
<keyword evidence="5 8" id="KW-1133">Transmembrane helix</keyword>
<feature type="transmembrane region" description="Helical" evidence="8">
    <location>
        <begin position="36"/>
        <end position="62"/>
    </location>
</feature>
<dbReference type="VEuPathDB" id="FungiDB:PC110_g201"/>
<comment type="caution">
    <text evidence="11">The sequence shown here is derived from an EMBL/GenBank/DDBJ whole genome shotgun (WGS) entry which is preliminary data.</text>
</comment>
<accession>A0A8T1V288</accession>
<sequence length="747" mass="82105">MVQHRVTAPRSAGYAVVGGSALQLKERYQPIPLCGVQAWICGLSALSGFLFGYDLCVMVVALPLIQQDFALSATAAQSIVSTLMLGAVIGSLVGGVVADWIGRKPANLITAALFLAGSLFMTFAGSLHSMLVGRFIAGLAVGSSGPCVSTYVAEIAQPKTRGALVTISEKYRTKEASAVLKRLLYSEEASQEIIRAHLDVGTFHESFFHTMSELVTDGLTRKRVLFCVTIAFCHILTAANAMLYYSSYILDGLQVGNAHQVSPLSKEIWVGIAKLTGVCSAVAVVDRVGRRPLLIIGTSMMLICHFVFAVCFWTLSSTHSEVVQTIGEWNLYVFIFAWNLSWAPLMWVVCSEMLPDEFRSIGMGLTFGTFWLGSALVNQTLLSVFHAFGTGNAFLLYTALTATSLGFVYFKVPETTGLTFEQIAMLFNEQVANLEDGGLSAAQQQLEELECMLSMFPDDEELKIDAAAKAALEDFVTEGNGTDKTPRFDCQIHYTVRYKDLAFGREVPSLTLTCPPGYPEAEPMLFEVKCPQLSRAEMERLNTELVKLTNAACAGREVVGLQLYQLMQEFLTQVQASATVEELQSKAAIVPAEETSTPLTLGRRAIYFHHIIASNKRRVVKEWASELQLGGFSKIGWPGVVIVEGPEPNVQEYVRRLQHLRWKQITVRGEQTEELTEGSSGDIDSLRRLPHSFYEFPENGMSDLATACRDAGLEELFLTTMKIYGRSEDKEDLGKNKGKYTGQKSEK</sequence>
<organism evidence="11 12">
    <name type="scientific">Phytophthora cactorum</name>
    <dbReference type="NCBI Taxonomy" id="29920"/>
    <lineage>
        <taxon>Eukaryota</taxon>
        <taxon>Sar</taxon>
        <taxon>Stramenopiles</taxon>
        <taxon>Oomycota</taxon>
        <taxon>Peronosporomycetes</taxon>
        <taxon>Peronosporales</taxon>
        <taxon>Peronosporaceae</taxon>
        <taxon>Phytophthora</taxon>
    </lineage>
</organism>
<evidence type="ECO:0000256" key="1">
    <source>
        <dbReference type="ARBA" id="ARBA00004141"/>
    </source>
</evidence>
<dbReference type="PROSITE" id="PS00217">
    <property type="entry name" value="SUGAR_TRANSPORT_2"/>
    <property type="match status" value="1"/>
</dbReference>
<evidence type="ECO:0000256" key="2">
    <source>
        <dbReference type="ARBA" id="ARBA00010992"/>
    </source>
</evidence>
<dbReference type="CDD" id="cd24163">
    <property type="entry name" value="RWDD2_C"/>
    <property type="match status" value="1"/>
</dbReference>
<feature type="region of interest" description="Disordered" evidence="7">
    <location>
        <begin position="728"/>
        <end position="747"/>
    </location>
</feature>
<keyword evidence="4 8" id="KW-0812">Transmembrane</keyword>
<dbReference type="Pfam" id="PF06544">
    <property type="entry name" value="Prp3_C"/>
    <property type="match status" value="1"/>
</dbReference>
<keyword evidence="6 8" id="KW-0472">Membrane</keyword>
<evidence type="ECO:0000313" key="11">
    <source>
        <dbReference type="EMBL" id="KAG6975042.1"/>
    </source>
</evidence>
<dbReference type="InterPro" id="IPR005829">
    <property type="entry name" value="Sugar_transporter_CS"/>
</dbReference>
<feature type="domain" description="RWD" evidence="10">
    <location>
        <begin position="447"/>
        <end position="574"/>
    </location>
</feature>
<feature type="transmembrane region" description="Helical" evidence="8">
    <location>
        <begin position="108"/>
        <end position="127"/>
    </location>
</feature>
<reference evidence="11" key="1">
    <citation type="submission" date="2021-01" db="EMBL/GenBank/DDBJ databases">
        <title>Phytophthora aleatoria, a newly-described species from Pinus radiata is distinct from Phytophthora cactorum isolates based on comparative genomics.</title>
        <authorList>
            <person name="Mcdougal R."/>
            <person name="Panda P."/>
            <person name="Williams N."/>
            <person name="Studholme D.J."/>
        </authorList>
    </citation>
    <scope>NUCLEOTIDE SEQUENCE</scope>
    <source>
        <strain evidence="11">NZFS 3830</strain>
    </source>
</reference>
<evidence type="ECO:0000313" key="12">
    <source>
        <dbReference type="Proteomes" id="UP000688947"/>
    </source>
</evidence>
<name>A0A8T1V288_9STRA</name>
<evidence type="ECO:0000256" key="4">
    <source>
        <dbReference type="ARBA" id="ARBA00022692"/>
    </source>
</evidence>
<dbReference type="PROSITE" id="PS00216">
    <property type="entry name" value="SUGAR_TRANSPORT_1"/>
    <property type="match status" value="2"/>
</dbReference>
<dbReference type="PROSITE" id="PS50850">
    <property type="entry name" value="MFS"/>
    <property type="match status" value="1"/>
</dbReference>
<dbReference type="Proteomes" id="UP000688947">
    <property type="component" value="Unassembled WGS sequence"/>
</dbReference>
<dbReference type="Pfam" id="PF05773">
    <property type="entry name" value="RWD"/>
    <property type="match status" value="1"/>
</dbReference>
<evidence type="ECO:0000256" key="8">
    <source>
        <dbReference type="SAM" id="Phobius"/>
    </source>
</evidence>
<evidence type="ECO:0000256" key="3">
    <source>
        <dbReference type="ARBA" id="ARBA00022448"/>
    </source>
</evidence>
<protein>
    <recommendedName>
        <fullName evidence="13">Major facilitator superfamily (MFS) profile domain-containing protein</fullName>
    </recommendedName>
</protein>
<comment type="subcellular location">
    <subcellularLocation>
        <location evidence="1">Membrane</location>
        <topology evidence="1">Multi-pass membrane protein</topology>
    </subcellularLocation>
</comment>
<dbReference type="InterPro" id="IPR059181">
    <property type="entry name" value="RWDD2A-B_C"/>
</dbReference>
<feature type="domain" description="Major facilitator superfamily (MFS) profile" evidence="9">
    <location>
        <begin position="40"/>
        <end position="416"/>
    </location>
</feature>
<dbReference type="OrthoDB" id="6339427at2759"/>
<dbReference type="EMBL" id="JAENGZ010000001">
    <property type="protein sequence ID" value="KAG6975042.1"/>
    <property type="molecule type" value="Genomic_DNA"/>
</dbReference>
<feature type="transmembrane region" description="Helical" evidence="8">
    <location>
        <begin position="293"/>
        <end position="315"/>
    </location>
</feature>
<dbReference type="Pfam" id="PF00083">
    <property type="entry name" value="Sugar_tr"/>
    <property type="match status" value="2"/>
</dbReference>
<dbReference type="AlphaFoldDB" id="A0A8T1V288"/>
<gene>
    <name evidence="11" type="ORF">JG687_00000011</name>
</gene>
<evidence type="ECO:0000256" key="5">
    <source>
        <dbReference type="ARBA" id="ARBA00022989"/>
    </source>
</evidence>
<dbReference type="PROSITE" id="PS50908">
    <property type="entry name" value="RWD"/>
    <property type="match status" value="1"/>
</dbReference>
<evidence type="ECO:0008006" key="13">
    <source>
        <dbReference type="Google" id="ProtNLM"/>
    </source>
</evidence>
<feature type="transmembrane region" description="Helical" evidence="8">
    <location>
        <begin position="83"/>
        <end position="102"/>
    </location>
</feature>